<reference evidence="2 3" key="1">
    <citation type="journal article" date="2013" name="Genome Announc.">
        <title>Draft Genome Sequence of Amycolatopsis decaplanina Strain DSM 44594T.</title>
        <authorList>
            <person name="Kaur N."/>
            <person name="Kumar S."/>
            <person name="Bala M."/>
            <person name="Raghava G.P."/>
            <person name="Mayilraj S."/>
        </authorList>
    </citation>
    <scope>NUCLEOTIDE SEQUENCE [LARGE SCALE GENOMIC DNA]</scope>
    <source>
        <strain evidence="2 3">DSM 44594</strain>
    </source>
</reference>
<proteinExistence type="predicted"/>
<dbReference type="AlphaFoldDB" id="M2ZAZ9"/>
<feature type="transmembrane region" description="Helical" evidence="1">
    <location>
        <begin position="201"/>
        <end position="220"/>
    </location>
</feature>
<feature type="transmembrane region" description="Helical" evidence="1">
    <location>
        <begin position="53"/>
        <end position="76"/>
    </location>
</feature>
<keyword evidence="3" id="KW-1185">Reference proteome</keyword>
<protein>
    <submittedName>
        <fullName evidence="2">Uncharacterized protein</fullName>
    </submittedName>
</protein>
<organism evidence="2 3">
    <name type="scientific">Amycolatopsis decaplanina DSM 44594</name>
    <dbReference type="NCBI Taxonomy" id="1284240"/>
    <lineage>
        <taxon>Bacteria</taxon>
        <taxon>Bacillati</taxon>
        <taxon>Actinomycetota</taxon>
        <taxon>Actinomycetes</taxon>
        <taxon>Pseudonocardiales</taxon>
        <taxon>Pseudonocardiaceae</taxon>
        <taxon>Amycolatopsis</taxon>
    </lineage>
</organism>
<accession>M2ZAZ9</accession>
<feature type="transmembrane region" description="Helical" evidence="1">
    <location>
        <begin position="156"/>
        <end position="181"/>
    </location>
</feature>
<dbReference type="EMBL" id="AOHO01000019">
    <property type="protein sequence ID" value="EME64532.1"/>
    <property type="molecule type" value="Genomic_DNA"/>
</dbReference>
<comment type="caution">
    <text evidence="2">The sequence shown here is derived from an EMBL/GenBank/DDBJ whole genome shotgun (WGS) entry which is preliminary data.</text>
</comment>
<evidence type="ECO:0000313" key="3">
    <source>
        <dbReference type="Proteomes" id="UP000054226"/>
    </source>
</evidence>
<gene>
    <name evidence="2" type="ORF">H074_01312</name>
</gene>
<feature type="transmembrane region" description="Helical" evidence="1">
    <location>
        <begin position="232"/>
        <end position="253"/>
    </location>
</feature>
<evidence type="ECO:0000256" key="1">
    <source>
        <dbReference type="SAM" id="Phobius"/>
    </source>
</evidence>
<feature type="transmembrane region" description="Helical" evidence="1">
    <location>
        <begin position="265"/>
        <end position="283"/>
    </location>
</feature>
<dbReference type="PATRIC" id="fig|1284240.4.peg.258"/>
<sequence length="296" mass="30777">MAGKTLFGMKELRTIERVAYVTGALLFLSGLVHAVVLVASGGSWTGPLSMRKAVTFGLSFGLTLASVAWATSYAAVRPRVRNVLLGVFTGASVVETVLVSMQAWRGVPSHFNFETGFDNAVSTTLAAGGGVIILTAVSFTAAAMRGEGETTPSMRLAVRFGLVALLVALGAGAAMIASGVVEARGGNPRIAYTTAGALKPLHAVAMHAILILPGLAWLLRFADWTERRRVRLVWMAIGAYAVLTAVVGLESVAGVSPLAASPIEMVTSGLALAVLGSAGFAAVREARRARQRSWPT</sequence>
<keyword evidence="1" id="KW-0472">Membrane</keyword>
<feature type="transmembrane region" description="Helical" evidence="1">
    <location>
        <begin position="83"/>
        <end position="104"/>
    </location>
</feature>
<keyword evidence="1" id="KW-0812">Transmembrane</keyword>
<feature type="transmembrane region" description="Helical" evidence="1">
    <location>
        <begin position="124"/>
        <end position="144"/>
    </location>
</feature>
<name>M2ZAZ9_9PSEU</name>
<keyword evidence="1" id="KW-1133">Transmembrane helix</keyword>
<feature type="transmembrane region" description="Helical" evidence="1">
    <location>
        <begin position="20"/>
        <end position="41"/>
    </location>
</feature>
<evidence type="ECO:0000313" key="2">
    <source>
        <dbReference type="EMBL" id="EME64532.1"/>
    </source>
</evidence>
<dbReference type="Proteomes" id="UP000054226">
    <property type="component" value="Unassembled WGS sequence"/>
</dbReference>